<dbReference type="EMBL" id="KK365232">
    <property type="protein sequence ID" value="KCZ79769.1"/>
    <property type="molecule type" value="Genomic_DNA"/>
</dbReference>
<evidence type="ECO:0000313" key="1">
    <source>
        <dbReference type="EMBL" id="KCZ79769.1"/>
    </source>
</evidence>
<dbReference type="AlphaFoldDB" id="A0A059EYE4"/>
<gene>
    <name evidence="1" type="ORF">H312_02852</name>
</gene>
<evidence type="ECO:0008006" key="3">
    <source>
        <dbReference type="Google" id="ProtNLM"/>
    </source>
</evidence>
<evidence type="ECO:0000313" key="2">
    <source>
        <dbReference type="Proteomes" id="UP000030655"/>
    </source>
</evidence>
<reference evidence="1 2" key="2">
    <citation type="submission" date="2014-03" db="EMBL/GenBank/DDBJ databases">
        <title>The Genome Sequence of Anncaliia algerae insect isolate PRA339.</title>
        <authorList>
            <consortium name="The Broad Institute Genome Sequencing Platform"/>
            <consortium name="The Broad Institute Genome Sequencing Center for Infectious Disease"/>
            <person name="Cuomo C."/>
            <person name="Becnel J."/>
            <person name="Sanscrainte N."/>
            <person name="Walker B."/>
            <person name="Young S.K."/>
            <person name="Zeng Q."/>
            <person name="Gargeya S."/>
            <person name="Fitzgerald M."/>
            <person name="Haas B."/>
            <person name="Abouelleil A."/>
            <person name="Alvarado L."/>
            <person name="Arachchi H.M."/>
            <person name="Berlin A.M."/>
            <person name="Chapman S.B."/>
            <person name="Dewar J."/>
            <person name="Goldberg J."/>
            <person name="Griggs A."/>
            <person name="Gujja S."/>
            <person name="Hansen M."/>
            <person name="Howarth C."/>
            <person name="Imamovic A."/>
            <person name="Larimer J."/>
            <person name="McCowan C."/>
            <person name="Murphy C."/>
            <person name="Neiman D."/>
            <person name="Pearson M."/>
            <person name="Priest M."/>
            <person name="Roberts A."/>
            <person name="Saif S."/>
            <person name="Shea T."/>
            <person name="Sisk P."/>
            <person name="Sykes S."/>
            <person name="Wortman J."/>
            <person name="Nusbaum C."/>
            <person name="Birren B."/>
        </authorList>
    </citation>
    <scope>NUCLEOTIDE SEQUENCE [LARGE SCALE GENOMIC DNA]</scope>
    <source>
        <strain evidence="1 2">PRA339</strain>
    </source>
</reference>
<dbReference type="VEuPathDB" id="MicrosporidiaDB:H312_02852"/>
<reference evidence="2" key="1">
    <citation type="submission" date="2013-02" db="EMBL/GenBank/DDBJ databases">
        <authorList>
            <consortium name="The Broad Institute Genome Sequencing Platform"/>
            <person name="Cuomo C."/>
            <person name="Becnel J."/>
            <person name="Sanscrainte N."/>
            <person name="Walker B."/>
            <person name="Young S.K."/>
            <person name="Zeng Q."/>
            <person name="Gargeya S."/>
            <person name="Fitzgerald M."/>
            <person name="Haas B."/>
            <person name="Abouelleil A."/>
            <person name="Alvarado L."/>
            <person name="Arachchi H.M."/>
            <person name="Berlin A.M."/>
            <person name="Chapman S.B."/>
            <person name="Dewar J."/>
            <person name="Goldberg J."/>
            <person name="Griggs A."/>
            <person name="Gujja S."/>
            <person name="Hansen M."/>
            <person name="Howarth C."/>
            <person name="Imamovic A."/>
            <person name="Larimer J."/>
            <person name="McCowan C."/>
            <person name="Murphy C."/>
            <person name="Neiman D."/>
            <person name="Pearson M."/>
            <person name="Priest M."/>
            <person name="Roberts A."/>
            <person name="Saif S."/>
            <person name="Shea T."/>
            <person name="Sisk P."/>
            <person name="Sykes S."/>
            <person name="Wortman J."/>
            <person name="Nusbaum C."/>
            <person name="Birren B."/>
        </authorList>
    </citation>
    <scope>NUCLEOTIDE SEQUENCE [LARGE SCALE GENOMIC DNA]</scope>
    <source>
        <strain evidence="2">PRA339</strain>
    </source>
</reference>
<keyword evidence="2" id="KW-1185">Reference proteome</keyword>
<dbReference type="Proteomes" id="UP000030655">
    <property type="component" value="Unassembled WGS sequence"/>
</dbReference>
<accession>A0A059EYE4</accession>
<dbReference type="HOGENOM" id="CLU_044348_9_4_1"/>
<dbReference type="OrthoDB" id="10371869at2759"/>
<name>A0A059EYE4_9MICR</name>
<protein>
    <recommendedName>
        <fullName evidence="3">ISXO2-like transposase domain-containing protein</fullName>
    </recommendedName>
</protein>
<sequence>MSVIIGIIVRYSTRQPFYSIKSSMSVSESTIEVALKALVSEFPSPDFANNKLGCPRKIVQIDETMLNFRCKSHLGRSLLNRTDSLCILKFEKK</sequence>
<proteinExistence type="predicted"/>
<organism evidence="1 2">
    <name type="scientific">Anncaliia algerae PRA339</name>
    <dbReference type="NCBI Taxonomy" id="1288291"/>
    <lineage>
        <taxon>Eukaryota</taxon>
        <taxon>Fungi</taxon>
        <taxon>Fungi incertae sedis</taxon>
        <taxon>Microsporidia</taxon>
        <taxon>Tubulinosematoidea</taxon>
        <taxon>Tubulinosematidae</taxon>
        <taxon>Anncaliia</taxon>
    </lineage>
</organism>